<dbReference type="EnsemblPlants" id="KEH36714">
    <property type="protein sequence ID" value="KEH36714"/>
    <property type="gene ID" value="MTR_2g020525"/>
</dbReference>
<evidence type="ECO:0000313" key="2">
    <source>
        <dbReference type="EMBL" id="KEH36714.1"/>
    </source>
</evidence>
<gene>
    <name evidence="2" type="ordered locus">MTR_2g020525</name>
</gene>
<organism evidence="2 4">
    <name type="scientific">Medicago truncatula</name>
    <name type="common">Barrel medic</name>
    <name type="synonym">Medicago tribuloides</name>
    <dbReference type="NCBI Taxonomy" id="3880"/>
    <lineage>
        <taxon>Eukaryota</taxon>
        <taxon>Viridiplantae</taxon>
        <taxon>Streptophyta</taxon>
        <taxon>Embryophyta</taxon>
        <taxon>Tracheophyta</taxon>
        <taxon>Spermatophyta</taxon>
        <taxon>Magnoliopsida</taxon>
        <taxon>eudicotyledons</taxon>
        <taxon>Gunneridae</taxon>
        <taxon>Pentapetalae</taxon>
        <taxon>rosids</taxon>
        <taxon>fabids</taxon>
        <taxon>Fabales</taxon>
        <taxon>Fabaceae</taxon>
        <taxon>Papilionoideae</taxon>
        <taxon>50 kb inversion clade</taxon>
        <taxon>NPAAA clade</taxon>
        <taxon>Hologalegina</taxon>
        <taxon>IRL clade</taxon>
        <taxon>Trifolieae</taxon>
        <taxon>Medicago</taxon>
    </lineage>
</organism>
<sequence length="86" mass="9670">MKREAYVEEEDDEEEDYDESGFERITSGTRVYDLTSILQFELKIVDGIGGFRLSNTIATCLELLEISVEELQGCASAMKNLKGINV</sequence>
<dbReference type="Proteomes" id="UP000002051">
    <property type="component" value="Chromosome 2"/>
</dbReference>
<reference evidence="2 4" key="2">
    <citation type="journal article" date="2014" name="BMC Genomics">
        <title>An improved genome release (version Mt4.0) for the model legume Medicago truncatula.</title>
        <authorList>
            <person name="Tang H."/>
            <person name="Krishnakumar V."/>
            <person name="Bidwell S."/>
            <person name="Rosen B."/>
            <person name="Chan A."/>
            <person name="Zhou S."/>
            <person name="Gentzbittel L."/>
            <person name="Childs K.L."/>
            <person name="Yandell M."/>
            <person name="Gundlach H."/>
            <person name="Mayer K.F."/>
            <person name="Schwartz D.C."/>
            <person name="Town C.D."/>
        </authorList>
    </citation>
    <scope>GENOME REANNOTATION</scope>
    <source>
        <strain evidence="2">A17</strain>
        <strain evidence="3 4">cv. Jemalong A17</strain>
    </source>
</reference>
<dbReference type="AlphaFoldDB" id="A0A072V3W1"/>
<name>A0A072V3W1_MEDTR</name>
<keyword evidence="4" id="KW-1185">Reference proteome</keyword>
<accession>A0A072V3W1</accession>
<evidence type="ECO:0000256" key="1">
    <source>
        <dbReference type="SAM" id="MobiDB-lite"/>
    </source>
</evidence>
<protein>
    <submittedName>
        <fullName evidence="2 3">Uncharacterized protein</fullName>
    </submittedName>
</protein>
<reference evidence="3" key="3">
    <citation type="submission" date="2015-04" db="UniProtKB">
        <authorList>
            <consortium name="EnsemblPlants"/>
        </authorList>
    </citation>
    <scope>IDENTIFICATION</scope>
    <source>
        <strain evidence="3">cv. Jemalong A17</strain>
    </source>
</reference>
<feature type="compositionally biased region" description="Acidic residues" evidence="1">
    <location>
        <begin position="7"/>
        <end position="20"/>
    </location>
</feature>
<dbReference type="EMBL" id="CM001218">
    <property type="protein sequence ID" value="KEH36714.1"/>
    <property type="molecule type" value="Genomic_DNA"/>
</dbReference>
<reference evidence="2 4" key="1">
    <citation type="journal article" date="2011" name="Nature">
        <title>The Medicago genome provides insight into the evolution of rhizobial symbioses.</title>
        <authorList>
            <person name="Young N.D."/>
            <person name="Debelle F."/>
            <person name="Oldroyd G.E."/>
            <person name="Geurts R."/>
            <person name="Cannon S.B."/>
            <person name="Udvardi M.K."/>
            <person name="Benedito V.A."/>
            <person name="Mayer K.F."/>
            <person name="Gouzy J."/>
            <person name="Schoof H."/>
            <person name="Van de Peer Y."/>
            <person name="Proost S."/>
            <person name="Cook D.R."/>
            <person name="Meyers B.C."/>
            <person name="Spannagl M."/>
            <person name="Cheung F."/>
            <person name="De Mita S."/>
            <person name="Krishnakumar V."/>
            <person name="Gundlach H."/>
            <person name="Zhou S."/>
            <person name="Mudge J."/>
            <person name="Bharti A.K."/>
            <person name="Murray J.D."/>
            <person name="Naoumkina M.A."/>
            <person name="Rosen B."/>
            <person name="Silverstein K.A."/>
            <person name="Tang H."/>
            <person name="Rombauts S."/>
            <person name="Zhao P.X."/>
            <person name="Zhou P."/>
            <person name="Barbe V."/>
            <person name="Bardou P."/>
            <person name="Bechner M."/>
            <person name="Bellec A."/>
            <person name="Berger A."/>
            <person name="Berges H."/>
            <person name="Bidwell S."/>
            <person name="Bisseling T."/>
            <person name="Choisne N."/>
            <person name="Couloux A."/>
            <person name="Denny R."/>
            <person name="Deshpande S."/>
            <person name="Dai X."/>
            <person name="Doyle J.J."/>
            <person name="Dudez A.M."/>
            <person name="Farmer A.D."/>
            <person name="Fouteau S."/>
            <person name="Franken C."/>
            <person name="Gibelin C."/>
            <person name="Gish J."/>
            <person name="Goldstein S."/>
            <person name="Gonzalez A.J."/>
            <person name="Green P.J."/>
            <person name="Hallab A."/>
            <person name="Hartog M."/>
            <person name="Hua A."/>
            <person name="Humphray S.J."/>
            <person name="Jeong D.H."/>
            <person name="Jing Y."/>
            <person name="Jocker A."/>
            <person name="Kenton S.M."/>
            <person name="Kim D.J."/>
            <person name="Klee K."/>
            <person name="Lai H."/>
            <person name="Lang C."/>
            <person name="Lin S."/>
            <person name="Macmil S.L."/>
            <person name="Magdelenat G."/>
            <person name="Matthews L."/>
            <person name="McCorrison J."/>
            <person name="Monaghan E.L."/>
            <person name="Mun J.H."/>
            <person name="Najar F.Z."/>
            <person name="Nicholson C."/>
            <person name="Noirot C."/>
            <person name="O'Bleness M."/>
            <person name="Paule C.R."/>
            <person name="Poulain J."/>
            <person name="Prion F."/>
            <person name="Qin B."/>
            <person name="Qu C."/>
            <person name="Retzel E.F."/>
            <person name="Riddle C."/>
            <person name="Sallet E."/>
            <person name="Samain S."/>
            <person name="Samson N."/>
            <person name="Sanders I."/>
            <person name="Saurat O."/>
            <person name="Scarpelli C."/>
            <person name="Schiex T."/>
            <person name="Segurens B."/>
            <person name="Severin A.J."/>
            <person name="Sherrier D.J."/>
            <person name="Shi R."/>
            <person name="Sims S."/>
            <person name="Singer S.R."/>
            <person name="Sinharoy S."/>
            <person name="Sterck L."/>
            <person name="Viollet A."/>
            <person name="Wang B.B."/>
            <person name="Wang K."/>
            <person name="Wang M."/>
            <person name="Wang X."/>
            <person name="Warfsmann J."/>
            <person name="Weissenbach J."/>
            <person name="White D.D."/>
            <person name="White J.D."/>
            <person name="Wiley G.B."/>
            <person name="Wincker P."/>
            <person name="Xing Y."/>
            <person name="Yang L."/>
            <person name="Yao Z."/>
            <person name="Ying F."/>
            <person name="Zhai J."/>
            <person name="Zhou L."/>
            <person name="Zuber A."/>
            <person name="Denarie J."/>
            <person name="Dixon R.A."/>
            <person name="May G.D."/>
            <person name="Schwartz D.C."/>
            <person name="Rogers J."/>
            <person name="Quetier F."/>
            <person name="Town C.D."/>
            <person name="Roe B.A."/>
        </authorList>
    </citation>
    <scope>NUCLEOTIDE SEQUENCE [LARGE SCALE GENOMIC DNA]</scope>
    <source>
        <strain evidence="2">A17</strain>
        <strain evidence="3 4">cv. Jemalong A17</strain>
    </source>
</reference>
<evidence type="ECO:0000313" key="3">
    <source>
        <dbReference type="EnsemblPlants" id="KEH36714"/>
    </source>
</evidence>
<evidence type="ECO:0000313" key="4">
    <source>
        <dbReference type="Proteomes" id="UP000002051"/>
    </source>
</evidence>
<dbReference type="HOGENOM" id="CLU_2501299_0_0_1"/>
<proteinExistence type="predicted"/>
<feature type="region of interest" description="Disordered" evidence="1">
    <location>
        <begin position="1"/>
        <end position="20"/>
    </location>
</feature>